<dbReference type="AlphaFoldDB" id="A0A256FS44"/>
<dbReference type="OrthoDB" id="8410215at2"/>
<dbReference type="Proteomes" id="UP000216478">
    <property type="component" value="Unassembled WGS sequence"/>
</dbReference>
<keyword evidence="2" id="KW-1185">Reference proteome</keyword>
<accession>A0A256FS44</accession>
<comment type="caution">
    <text evidence="1">The sequence shown here is derived from an EMBL/GenBank/DDBJ whole genome shotgun (WGS) entry which is preliminary data.</text>
</comment>
<protein>
    <submittedName>
        <fullName evidence="1">Uncharacterized protein</fullName>
    </submittedName>
</protein>
<name>A0A256FS44_9HYPH</name>
<evidence type="ECO:0000313" key="2">
    <source>
        <dbReference type="Proteomes" id="UP000216478"/>
    </source>
</evidence>
<reference evidence="1 2" key="1">
    <citation type="submission" date="2017-07" db="EMBL/GenBank/DDBJ databases">
        <title>Phylogenetic study on the rhizospheric bacterium Ochrobactrum sp. A44.</title>
        <authorList>
            <person name="Krzyzanowska D.M."/>
            <person name="Ossowicki A."/>
            <person name="Rajewska M."/>
            <person name="Maciag T."/>
            <person name="Kaczynski Z."/>
            <person name="Czerwicka M."/>
            <person name="Jafra S."/>
        </authorList>
    </citation>
    <scope>NUCLEOTIDE SEQUENCE [LARGE SCALE GENOMIC DNA]</scope>
    <source>
        <strain evidence="1 2">OgA9a</strain>
    </source>
</reference>
<gene>
    <name evidence="1" type="ORF">CEV33_4915</name>
</gene>
<dbReference type="RefSeq" id="WP_094538781.1">
    <property type="nucleotide sequence ID" value="NZ_JBHEER010000014.1"/>
</dbReference>
<sequence>MSNITKAADATDQIQDQVGIALDRLQGGFNGRIVNGYGIYSDPSMRRLDLVGAQKAIEAALSLMHSTHWPTNAEYDTLDQGSEEPVSST</sequence>
<proteinExistence type="predicted"/>
<evidence type="ECO:0000313" key="1">
    <source>
        <dbReference type="EMBL" id="OYR17685.1"/>
    </source>
</evidence>
<organism evidence="1 2">
    <name type="scientific">Brucella grignonensis</name>
    <dbReference type="NCBI Taxonomy" id="94627"/>
    <lineage>
        <taxon>Bacteria</taxon>
        <taxon>Pseudomonadati</taxon>
        <taxon>Pseudomonadota</taxon>
        <taxon>Alphaproteobacteria</taxon>
        <taxon>Hyphomicrobiales</taxon>
        <taxon>Brucellaceae</taxon>
        <taxon>Brucella/Ochrobactrum group</taxon>
        <taxon>Brucella</taxon>
    </lineage>
</organism>
<dbReference type="EMBL" id="NNRL01000143">
    <property type="protein sequence ID" value="OYR17685.1"/>
    <property type="molecule type" value="Genomic_DNA"/>
</dbReference>